<dbReference type="EnsemblProtists" id="HpaT800108">
    <property type="protein sequence ID" value="HpaP800108"/>
    <property type="gene ID" value="HpaG800108"/>
</dbReference>
<keyword evidence="3" id="KW-1185">Reference proteome</keyword>
<sequence>MDVDARDSDCLRLFEKETAQLLSINQYDDHSSNTGSKLDPAKATHASRADGQRDQMCRVD</sequence>
<accession>M4B1G1</accession>
<feature type="compositionally biased region" description="Polar residues" evidence="1">
    <location>
        <begin position="25"/>
        <end position="36"/>
    </location>
</feature>
<feature type="region of interest" description="Disordered" evidence="1">
    <location>
        <begin position="25"/>
        <end position="60"/>
    </location>
</feature>
<reference evidence="3" key="1">
    <citation type="journal article" date="2010" name="Science">
        <title>Signatures of adaptation to obligate biotrophy in the Hyaloperonospora arabidopsidis genome.</title>
        <authorList>
            <person name="Baxter L."/>
            <person name="Tripathy S."/>
            <person name="Ishaque N."/>
            <person name="Boot N."/>
            <person name="Cabral A."/>
            <person name="Kemen E."/>
            <person name="Thines M."/>
            <person name="Ah-Fong A."/>
            <person name="Anderson R."/>
            <person name="Badejoko W."/>
            <person name="Bittner-Eddy P."/>
            <person name="Boore J.L."/>
            <person name="Chibucos M.C."/>
            <person name="Coates M."/>
            <person name="Dehal P."/>
            <person name="Delehaunty K."/>
            <person name="Dong S."/>
            <person name="Downton P."/>
            <person name="Dumas B."/>
            <person name="Fabro G."/>
            <person name="Fronick C."/>
            <person name="Fuerstenberg S.I."/>
            <person name="Fulton L."/>
            <person name="Gaulin E."/>
            <person name="Govers F."/>
            <person name="Hughes L."/>
            <person name="Humphray S."/>
            <person name="Jiang R.H."/>
            <person name="Judelson H."/>
            <person name="Kamoun S."/>
            <person name="Kyung K."/>
            <person name="Meijer H."/>
            <person name="Minx P."/>
            <person name="Morris P."/>
            <person name="Nelson J."/>
            <person name="Phuntumart V."/>
            <person name="Qutob D."/>
            <person name="Rehmany A."/>
            <person name="Rougon-Cardoso A."/>
            <person name="Ryden P."/>
            <person name="Torto-Alalibo T."/>
            <person name="Studholme D."/>
            <person name="Wang Y."/>
            <person name="Win J."/>
            <person name="Wood J."/>
            <person name="Clifton S.W."/>
            <person name="Rogers J."/>
            <person name="Van den Ackerveken G."/>
            <person name="Jones J.D."/>
            <person name="McDowell J.M."/>
            <person name="Beynon J."/>
            <person name="Tyler B.M."/>
        </authorList>
    </citation>
    <scope>NUCLEOTIDE SEQUENCE [LARGE SCALE GENOMIC DNA]</scope>
    <source>
        <strain evidence="3">Emoy2</strain>
    </source>
</reference>
<dbReference type="HOGENOM" id="CLU_2946544_0_0_1"/>
<evidence type="ECO:0000256" key="1">
    <source>
        <dbReference type="SAM" id="MobiDB-lite"/>
    </source>
</evidence>
<organism evidence="2 3">
    <name type="scientific">Hyaloperonospora arabidopsidis (strain Emoy2)</name>
    <name type="common">Downy mildew agent</name>
    <name type="synonym">Peronospora arabidopsidis</name>
    <dbReference type="NCBI Taxonomy" id="559515"/>
    <lineage>
        <taxon>Eukaryota</taxon>
        <taxon>Sar</taxon>
        <taxon>Stramenopiles</taxon>
        <taxon>Oomycota</taxon>
        <taxon>Peronosporomycetes</taxon>
        <taxon>Peronosporales</taxon>
        <taxon>Peronosporaceae</taxon>
        <taxon>Hyaloperonospora</taxon>
    </lineage>
</organism>
<dbReference type="EMBL" id="JH597776">
    <property type="status" value="NOT_ANNOTATED_CDS"/>
    <property type="molecule type" value="Genomic_DNA"/>
</dbReference>
<feature type="compositionally biased region" description="Basic and acidic residues" evidence="1">
    <location>
        <begin position="39"/>
        <end position="60"/>
    </location>
</feature>
<dbReference type="Proteomes" id="UP000011713">
    <property type="component" value="Unassembled WGS sequence"/>
</dbReference>
<reference evidence="2" key="2">
    <citation type="submission" date="2015-06" db="UniProtKB">
        <authorList>
            <consortium name="EnsemblProtists"/>
        </authorList>
    </citation>
    <scope>IDENTIFICATION</scope>
    <source>
        <strain evidence="2">Emoy2</strain>
    </source>
</reference>
<dbReference type="InParanoid" id="M4B1G1"/>
<name>M4B1G1_HYAAE</name>
<evidence type="ECO:0000313" key="2">
    <source>
        <dbReference type="EnsemblProtists" id="HpaP800108"/>
    </source>
</evidence>
<protein>
    <submittedName>
        <fullName evidence="2">Uncharacterized protein</fullName>
    </submittedName>
</protein>
<dbReference type="AlphaFoldDB" id="M4B1G1"/>
<evidence type="ECO:0000313" key="3">
    <source>
        <dbReference type="Proteomes" id="UP000011713"/>
    </source>
</evidence>
<proteinExistence type="predicted"/>
<dbReference type="VEuPathDB" id="FungiDB:HpaG800108"/>